<evidence type="ECO:0000313" key="2">
    <source>
        <dbReference type="EMBL" id="MFF0006589.1"/>
    </source>
</evidence>
<keyword evidence="3" id="KW-1185">Reference proteome</keyword>
<organism evidence="2 3">
    <name type="scientific">Streptomyces tibetensis</name>
    <dbReference type="NCBI Taxonomy" id="2382123"/>
    <lineage>
        <taxon>Bacteria</taxon>
        <taxon>Bacillati</taxon>
        <taxon>Actinomycetota</taxon>
        <taxon>Actinomycetes</taxon>
        <taxon>Kitasatosporales</taxon>
        <taxon>Streptomycetaceae</taxon>
        <taxon>Streptomyces</taxon>
    </lineage>
</organism>
<accession>A0ABW6N0G9</accession>
<dbReference type="Proteomes" id="UP001601422">
    <property type="component" value="Unassembled WGS sequence"/>
</dbReference>
<proteinExistence type="predicted"/>
<comment type="caution">
    <text evidence="2">The sequence shown here is derived from an EMBL/GenBank/DDBJ whole genome shotgun (WGS) entry which is preliminary data.</text>
</comment>
<feature type="compositionally biased region" description="Basic and acidic residues" evidence="1">
    <location>
        <begin position="41"/>
        <end position="51"/>
    </location>
</feature>
<evidence type="ECO:0000313" key="3">
    <source>
        <dbReference type="Proteomes" id="UP001601422"/>
    </source>
</evidence>
<dbReference type="EMBL" id="JBIAJP010000007">
    <property type="protein sequence ID" value="MFF0006589.1"/>
    <property type="molecule type" value="Genomic_DNA"/>
</dbReference>
<evidence type="ECO:0008006" key="4">
    <source>
        <dbReference type="Google" id="ProtNLM"/>
    </source>
</evidence>
<evidence type="ECO:0000256" key="1">
    <source>
        <dbReference type="SAM" id="MobiDB-lite"/>
    </source>
</evidence>
<gene>
    <name evidence="2" type="ORF">ACFYQT_24500</name>
</gene>
<reference evidence="2 3" key="1">
    <citation type="submission" date="2024-10" db="EMBL/GenBank/DDBJ databases">
        <title>The Natural Products Discovery Center: Release of the First 8490 Sequenced Strains for Exploring Actinobacteria Biosynthetic Diversity.</title>
        <authorList>
            <person name="Kalkreuter E."/>
            <person name="Kautsar S.A."/>
            <person name="Yang D."/>
            <person name="Bader C.D."/>
            <person name="Teijaro C.N."/>
            <person name="Fluegel L."/>
            <person name="Davis C.M."/>
            <person name="Simpson J.R."/>
            <person name="Lauterbach L."/>
            <person name="Steele A.D."/>
            <person name="Gui C."/>
            <person name="Meng S."/>
            <person name="Li G."/>
            <person name="Viehrig K."/>
            <person name="Ye F."/>
            <person name="Su P."/>
            <person name="Kiefer A.F."/>
            <person name="Nichols A."/>
            <person name="Cepeda A.J."/>
            <person name="Yan W."/>
            <person name="Fan B."/>
            <person name="Jiang Y."/>
            <person name="Adhikari A."/>
            <person name="Zheng C.-J."/>
            <person name="Schuster L."/>
            <person name="Cowan T.M."/>
            <person name="Smanski M.J."/>
            <person name="Chevrette M.G."/>
            <person name="De Carvalho L.P.S."/>
            <person name="Shen B."/>
        </authorList>
    </citation>
    <scope>NUCLEOTIDE SEQUENCE [LARGE SCALE GENOMIC DNA]</scope>
    <source>
        <strain evidence="2 3">NPDC005497</strain>
    </source>
</reference>
<feature type="region of interest" description="Disordered" evidence="1">
    <location>
        <begin position="24"/>
        <end position="66"/>
    </location>
</feature>
<dbReference type="RefSeq" id="WP_361952215.1">
    <property type="nucleotide sequence ID" value="NZ_JBEXWI010000059.1"/>
</dbReference>
<protein>
    <recommendedName>
        <fullName evidence="4">VOC domain-containing protein</fullName>
    </recommendedName>
</protein>
<name>A0ABW6N0G9_9ACTN</name>
<sequence>MSAVTNAPDSVERTVERQWSISAFHNMIPAPRPAQQAPAPEPKESAVEPKESAPGPKEPAVDEPTAARPGLRHLAIVARDPEKLAEFYCSVFAMWFDLSERGFGGPRPPSDSTGS</sequence>